<feature type="domain" description="Periplasmic binding protein" evidence="3">
    <location>
        <begin position="57"/>
        <end position="337"/>
    </location>
</feature>
<dbReference type="InterPro" id="IPR025997">
    <property type="entry name" value="SBP_2_dom"/>
</dbReference>
<name>F2NB72_CORGP</name>
<evidence type="ECO:0000256" key="1">
    <source>
        <dbReference type="ARBA" id="ARBA00004196"/>
    </source>
</evidence>
<reference evidence="5" key="1">
    <citation type="journal article" date="2013" name="Stand. Genomic Sci.">
        <title>Complete genome sequence of Coriobacterium glomerans type strain (PW2(T)) from the midgut of Pyrrhocoris apterus L. (red soldier bug).</title>
        <authorList>
            <person name="Stackebrandt E."/>
            <person name="Zeytun A."/>
            <person name="Lapidus A."/>
            <person name="Nolan M."/>
            <person name="Lucas S."/>
            <person name="Hammon N."/>
            <person name="Deshpande S."/>
            <person name="Cheng J.F."/>
            <person name="Tapia R."/>
            <person name="Goodwin L.A."/>
            <person name="Pitluck S."/>
            <person name="Liolios K."/>
            <person name="Pagani I."/>
            <person name="Ivanova N."/>
            <person name="Mavromatis K."/>
            <person name="Mikhailova N."/>
            <person name="Huntemann M."/>
            <person name="Pati A."/>
            <person name="Chen A."/>
            <person name="Palaniappan K."/>
            <person name="Chang Y.J."/>
            <person name="Land M."/>
            <person name="Hauser L."/>
            <person name="Rohde M."/>
            <person name="Pukall R."/>
            <person name="Goker M."/>
            <person name="Detter J.C."/>
            <person name="Woyke T."/>
            <person name="Bristow J."/>
            <person name="Eisen J.A."/>
            <person name="Markowitz V."/>
            <person name="Hugenholtz P."/>
            <person name="Kyrpides N.C."/>
            <person name="Klenk H.P."/>
        </authorList>
    </citation>
    <scope>NUCLEOTIDE SEQUENCE</scope>
    <source>
        <strain evidence="5">ATCC 49209 / DSM 20642 / JCM 10262 / PW2</strain>
    </source>
</reference>
<dbReference type="Proteomes" id="UP000006851">
    <property type="component" value="Chromosome"/>
</dbReference>
<dbReference type="RefSeq" id="WP_013709565.1">
    <property type="nucleotide sequence ID" value="NC_015389.1"/>
</dbReference>
<evidence type="ECO:0000313" key="5">
    <source>
        <dbReference type="Proteomes" id="UP000006851"/>
    </source>
</evidence>
<evidence type="ECO:0000256" key="2">
    <source>
        <dbReference type="ARBA" id="ARBA00022729"/>
    </source>
</evidence>
<evidence type="ECO:0000313" key="4">
    <source>
        <dbReference type="EMBL" id="AEB07823.1"/>
    </source>
</evidence>
<dbReference type="CDD" id="cd19994">
    <property type="entry name" value="PBP1_ChvE"/>
    <property type="match status" value="1"/>
</dbReference>
<dbReference type="GO" id="GO:0030288">
    <property type="term" value="C:outer membrane-bounded periplasmic space"/>
    <property type="evidence" value="ECO:0007669"/>
    <property type="project" value="TreeGrafter"/>
</dbReference>
<keyword evidence="5" id="KW-1185">Reference proteome</keyword>
<gene>
    <name evidence="4" type="ordered locus">Corgl_1727</name>
</gene>
<dbReference type="Gene3D" id="3.40.50.2300">
    <property type="match status" value="2"/>
</dbReference>
<dbReference type="HOGENOM" id="CLU_037628_13_1_11"/>
<dbReference type="EMBL" id="CP002628">
    <property type="protein sequence ID" value="AEB07823.1"/>
    <property type="molecule type" value="Genomic_DNA"/>
</dbReference>
<proteinExistence type="predicted"/>
<dbReference type="SUPFAM" id="SSF53822">
    <property type="entry name" value="Periplasmic binding protein-like I"/>
    <property type="match status" value="1"/>
</dbReference>
<organism evidence="4 5">
    <name type="scientific">Coriobacterium glomerans (strain ATCC 49209 / DSM 20642 / JCM 10262 / PW2)</name>
    <dbReference type="NCBI Taxonomy" id="700015"/>
    <lineage>
        <taxon>Bacteria</taxon>
        <taxon>Bacillati</taxon>
        <taxon>Actinomycetota</taxon>
        <taxon>Coriobacteriia</taxon>
        <taxon>Coriobacteriales</taxon>
        <taxon>Coriobacteriaceae</taxon>
        <taxon>Coriobacterium</taxon>
    </lineage>
</organism>
<dbReference type="KEGG" id="cgo:Corgl_1727"/>
<dbReference type="InterPro" id="IPR050555">
    <property type="entry name" value="Bact_Solute-Bind_Prot2"/>
</dbReference>
<dbReference type="eggNOG" id="COG4213">
    <property type="taxonomic scope" value="Bacteria"/>
</dbReference>
<evidence type="ECO:0000259" key="3">
    <source>
        <dbReference type="Pfam" id="PF13407"/>
    </source>
</evidence>
<comment type="subcellular location">
    <subcellularLocation>
        <location evidence="1">Cell envelope</location>
    </subcellularLocation>
</comment>
<protein>
    <submittedName>
        <fullName evidence="4">Monosaccharide ABC transporter substrate-binding protein, CUT2 family</fullName>
    </submittedName>
</protein>
<dbReference type="STRING" id="700015.Corgl_1727"/>
<sequence>MEKLSSNQNTGMTRKQFVKGMCAAVVAGMVVPLAACGGTRGDDASKNGSSGSSKVSVGISMPEQQLERWQIDGDNLKKKLEEYGYEVTLQFADGKTDLQSSQIQNMANQGANYIVVASIDGTATGAAVEQAAANGAKIIAYDRLIMNTDAVDYYTTFSLDEVGKMQGRYIVDKLGLEDGKKGPFNVELMSGSPTDNNAKYYYQGSWSVLGTYFDSGVLKSKSGKIPTSQDEWQSIGIDNWDRQKGQAEMENRINSFYNDGTKLDAVLAPNDAIALGTVNAVEGAGWSYFPIITGQDAEKANVQAIVQGKQAMTVYKDTRELAKTTAELIKDMVDGKKPEAKDTFNNGNKDVPSVLLKPISVDKSNVKKELVDSGYISAADAGL</sequence>
<dbReference type="Pfam" id="PF13407">
    <property type="entry name" value="Peripla_BP_4"/>
    <property type="match status" value="1"/>
</dbReference>
<dbReference type="AlphaFoldDB" id="F2NB72"/>
<keyword evidence="2" id="KW-0732">Signal</keyword>
<dbReference type="GO" id="GO:0030246">
    <property type="term" value="F:carbohydrate binding"/>
    <property type="evidence" value="ECO:0007669"/>
    <property type="project" value="TreeGrafter"/>
</dbReference>
<accession>F2NB72</accession>
<dbReference type="PANTHER" id="PTHR30036:SF1">
    <property type="entry name" value="D-XYLOSE-BINDING PERIPLASMIC PROTEIN"/>
    <property type="match status" value="1"/>
</dbReference>
<dbReference type="InterPro" id="IPR028082">
    <property type="entry name" value="Peripla_BP_I"/>
</dbReference>
<dbReference type="PANTHER" id="PTHR30036">
    <property type="entry name" value="D-XYLOSE-BINDING PERIPLASMIC PROTEIN"/>
    <property type="match status" value="1"/>
</dbReference>